<evidence type="ECO:0000256" key="1">
    <source>
        <dbReference type="ARBA" id="ARBA00004026"/>
    </source>
</evidence>
<evidence type="ECO:0000256" key="2">
    <source>
        <dbReference type="ARBA" id="ARBA00007207"/>
    </source>
</evidence>
<feature type="binding site" evidence="13">
    <location>
        <position position="97"/>
    </location>
    <ligand>
        <name>Zn(2+)</name>
        <dbReference type="ChEBI" id="CHEBI:29105"/>
    </ligand>
</feature>
<reference evidence="16" key="1">
    <citation type="submission" date="2020-10" db="EMBL/GenBank/DDBJ databases">
        <title>The complete chloroplast genome sequence of Dianyuea turbinata(Salicaceae).</title>
        <authorList>
            <person name="Liu D."/>
            <person name="Xu S."/>
            <person name="Shang C."/>
            <person name="Guo F."/>
            <person name="Zhang X."/>
            <person name="Yang Z."/>
            <person name="Zhang Z."/>
        </authorList>
    </citation>
    <scope>NUCLEOTIDE SEQUENCE</scope>
</reference>
<evidence type="ECO:0000313" key="16">
    <source>
        <dbReference type="EMBL" id="QPF96150.1"/>
    </source>
</evidence>
<dbReference type="InterPro" id="IPR044893">
    <property type="entry name" value="RNA_pol_Rpb1_clamp_domain"/>
</dbReference>
<evidence type="ECO:0000256" key="3">
    <source>
        <dbReference type="ARBA" id="ARBA00022478"/>
    </source>
</evidence>
<evidence type="ECO:0000256" key="12">
    <source>
        <dbReference type="ARBA" id="ARBA00048552"/>
    </source>
</evidence>
<dbReference type="InterPro" id="IPR006592">
    <property type="entry name" value="RNA_pol_N"/>
</dbReference>
<dbReference type="Pfam" id="PF04997">
    <property type="entry name" value="RNA_pol_Rpb1_1"/>
    <property type="match status" value="1"/>
</dbReference>
<feature type="binding site" evidence="13">
    <location>
        <position position="500"/>
    </location>
    <ligand>
        <name>Mg(2+)</name>
        <dbReference type="ChEBI" id="CHEBI:18420"/>
    </ligand>
</feature>
<dbReference type="GO" id="GO:0000428">
    <property type="term" value="C:DNA-directed RNA polymerase complex"/>
    <property type="evidence" value="ECO:0007669"/>
    <property type="project" value="UniProtKB-KW"/>
</dbReference>
<proteinExistence type="inferred from homology"/>
<evidence type="ECO:0000256" key="5">
    <source>
        <dbReference type="ARBA" id="ARBA00022640"/>
    </source>
</evidence>
<dbReference type="InterPro" id="IPR007080">
    <property type="entry name" value="RNA_pol_Rpb1_1"/>
</dbReference>
<feature type="binding site" evidence="13">
    <location>
        <position position="76"/>
    </location>
    <ligand>
        <name>Zn(2+)</name>
        <dbReference type="ChEBI" id="CHEBI:29105"/>
    </ligand>
</feature>
<dbReference type="InterPro" id="IPR000722">
    <property type="entry name" value="RNA_pol_asu"/>
</dbReference>
<keyword evidence="11 13" id="KW-0804">Transcription</keyword>
<geneLocation type="chloroplast" evidence="16"/>
<dbReference type="GO" id="GO:0006351">
    <property type="term" value="P:DNA-templated transcription"/>
    <property type="evidence" value="ECO:0007669"/>
    <property type="project" value="UniProtKB-UniRule"/>
</dbReference>
<evidence type="ECO:0000256" key="14">
    <source>
        <dbReference type="RuleBase" id="RU004279"/>
    </source>
</evidence>
<dbReference type="GO" id="GO:0000287">
    <property type="term" value="F:magnesium ion binding"/>
    <property type="evidence" value="ECO:0007669"/>
    <property type="project" value="UniProtKB-UniRule"/>
</dbReference>
<keyword evidence="6 13" id="KW-0808">Transferase</keyword>
<dbReference type="PANTHER" id="PTHR19376:SF54">
    <property type="entry name" value="DNA-DIRECTED RNA POLYMERASE SUBUNIT BETA"/>
    <property type="match status" value="1"/>
</dbReference>
<gene>
    <name evidence="13 16" type="primary">rpoC1</name>
</gene>
<keyword evidence="5 16" id="KW-0934">Plastid</keyword>
<evidence type="ECO:0000256" key="9">
    <source>
        <dbReference type="ARBA" id="ARBA00022833"/>
    </source>
</evidence>
<dbReference type="GO" id="GO:0009507">
    <property type="term" value="C:chloroplast"/>
    <property type="evidence" value="ECO:0007669"/>
    <property type="project" value="UniProtKB-SubCell"/>
</dbReference>
<evidence type="ECO:0000256" key="6">
    <source>
        <dbReference type="ARBA" id="ARBA00022679"/>
    </source>
</evidence>
<evidence type="ECO:0000256" key="10">
    <source>
        <dbReference type="ARBA" id="ARBA00022842"/>
    </source>
</evidence>
<dbReference type="SUPFAM" id="SSF64484">
    <property type="entry name" value="beta and beta-prime subunits of DNA dependent RNA-polymerase"/>
    <property type="match status" value="1"/>
</dbReference>
<evidence type="ECO:0000259" key="15">
    <source>
        <dbReference type="SMART" id="SM00663"/>
    </source>
</evidence>
<comment type="cofactor">
    <cofactor evidence="13">
        <name>Zn(2+)</name>
        <dbReference type="ChEBI" id="CHEBI:29105"/>
    </cofactor>
    <text evidence="13">Binds 1 Zn(2+) ion per subunit.</text>
</comment>
<comment type="cofactor">
    <cofactor evidence="13">
        <name>Mg(2+)</name>
        <dbReference type="ChEBI" id="CHEBI:18420"/>
    </cofactor>
    <text evidence="13">Binds 1 Mg(2+) ion per subunit.</text>
</comment>
<dbReference type="Gene3D" id="1.10.274.100">
    <property type="entry name" value="RNA polymerase Rpb1, domain 3"/>
    <property type="match status" value="1"/>
</dbReference>
<dbReference type="SMART" id="SM00663">
    <property type="entry name" value="RPOLA_N"/>
    <property type="match status" value="1"/>
</dbReference>
<dbReference type="PANTHER" id="PTHR19376">
    <property type="entry name" value="DNA-DIRECTED RNA POLYMERASE"/>
    <property type="match status" value="1"/>
</dbReference>
<comment type="subunit">
    <text evidence="13">In plastids the minimal PEP RNA polymerase catalytic core is composed of four subunits: alpha, beta, beta', and beta''. When a (nuclear-encoded) sigma factor is associated with the core the holoenzyme is formed, which can initiate transcription.</text>
</comment>
<feature type="binding site" evidence="13">
    <location>
        <position position="496"/>
    </location>
    <ligand>
        <name>Mg(2+)</name>
        <dbReference type="ChEBI" id="CHEBI:18420"/>
    </ligand>
</feature>
<keyword evidence="3 13" id="KW-0240">DNA-directed RNA polymerase</keyword>
<protein>
    <recommendedName>
        <fullName evidence="13">DNA-directed RNA polymerase subunit beta'</fullName>
        <ecNumber evidence="13">2.7.7.6</ecNumber>
    </recommendedName>
    <alternativeName>
        <fullName evidence="13">PEP</fullName>
    </alternativeName>
    <alternativeName>
        <fullName evidence="13">Plastid-encoded RNA polymerase subunit beta'</fullName>
        <shortName evidence="13">RNA polymerase subunit beta'</shortName>
    </alternativeName>
</protein>
<dbReference type="InterPro" id="IPR042102">
    <property type="entry name" value="RNA_pol_Rpb1_3_sf"/>
</dbReference>
<comment type="similarity">
    <text evidence="2 13">Belongs to the RNA polymerase beta' chain family. RpoC1 subfamily.</text>
</comment>
<evidence type="ECO:0000256" key="11">
    <source>
        <dbReference type="ARBA" id="ARBA00023163"/>
    </source>
</evidence>
<feature type="binding site" evidence="13">
    <location>
        <position position="498"/>
    </location>
    <ligand>
        <name>Mg(2+)</name>
        <dbReference type="ChEBI" id="CHEBI:18420"/>
    </ligand>
</feature>
<dbReference type="EMBL" id="MW147595">
    <property type="protein sequence ID" value="QPF96150.1"/>
    <property type="molecule type" value="Genomic_DNA"/>
</dbReference>
<feature type="binding site" evidence="13">
    <location>
        <position position="78"/>
    </location>
    <ligand>
        <name>Zn(2+)</name>
        <dbReference type="ChEBI" id="CHEBI:29105"/>
    </ligand>
</feature>
<feature type="binding site" evidence="13">
    <location>
        <position position="94"/>
    </location>
    <ligand>
        <name>Zn(2+)</name>
        <dbReference type="ChEBI" id="CHEBI:29105"/>
    </ligand>
</feature>
<dbReference type="Pfam" id="PF00623">
    <property type="entry name" value="RNA_pol_Rpb1_2"/>
    <property type="match status" value="2"/>
</dbReference>
<comment type="function">
    <text evidence="1 13 14">DNA-dependent RNA polymerase catalyzes the transcription of DNA into RNA using the four ribonucleoside triphosphates as substrates.</text>
</comment>
<keyword evidence="8 13" id="KW-0479">Metal-binding</keyword>
<evidence type="ECO:0000256" key="4">
    <source>
        <dbReference type="ARBA" id="ARBA00022528"/>
    </source>
</evidence>
<dbReference type="GO" id="GO:0003899">
    <property type="term" value="F:DNA-directed RNA polymerase activity"/>
    <property type="evidence" value="ECO:0007669"/>
    <property type="project" value="UniProtKB-UniRule"/>
</dbReference>
<feature type="domain" description="RNA polymerase N-terminal" evidence="15">
    <location>
        <begin position="269"/>
        <end position="550"/>
    </location>
</feature>
<dbReference type="Gene3D" id="2.40.40.20">
    <property type="match status" value="1"/>
</dbReference>
<accession>A0A7S9H3H1</accession>
<dbReference type="EC" id="2.7.7.6" evidence="13"/>
<sequence length="684" mass="78486">MNQNFSSMIDRYKHQQLRIGSVSPQQISAWTNKILPNGEIVGEVTKPYTFHYKTNKPEKDGLFCERIFGPIKSGICACGNYRVIGDEKEEQKFCEQCGVEFVDSRIRRYQMGYIKLACPVTHVWYLKRLPSYIANLLDKPLKQLEGLVYCDFSFARPIAKKPTFLRLRGSFEYEIQSWKYSIPLFFTTQEFDTFRNREISTGAGAIRELLANLDLRIIIDYSSVEWKEFGEEGPTGSAWEDRKVGRRKDFLVRRVELAKHFIRTNIEPEWMVLCLLPVLPPELRPIIQIDGGKLMSSDINELYRRVIYRNNTLTDLLTTSRSVPGELVMCQEKLVQEAVDTLLDNGIRGQPMRDGHNKVYKSFSDVIEGKEGRFRETMLGKRVDYSGRSVIVVGPSLSLHRCGLPREIAIELFQTFVIRGLIRQHLASNIGVAKSKIREKETIVWGILQEVMQGHPVLLNRAPTLHRLGIQAFQPVLVEGRAICLHPLVRKGFNADFDGDQMAVHVPLSLEAQAEARLLMFSHMNLLSPAIGDPISVPTQDMLMGLYVLTSGNRRGICANRYNPSNCGNYQNEKIYAKYMKEPFFCNSYDAIGAYRQKRINLESPLWLRWQLDQRLIASREVPIESHFGSLGIYHEIYGHYLIVRSLKKKKFSIYIRTTVGHISLYREIEEAIQGFCQACSDGT</sequence>
<name>A0A7S9H3H1_9ROSI</name>
<keyword evidence="9 13" id="KW-0862">Zinc</keyword>
<keyword evidence="7 13" id="KW-0548">Nucleotidyltransferase</keyword>
<dbReference type="RefSeq" id="YP_010044895.1">
    <property type="nucleotide sequence ID" value="NC_054283.1"/>
</dbReference>
<dbReference type="HAMAP" id="MF_01323">
    <property type="entry name" value="RNApol_bact_RpoC1"/>
    <property type="match status" value="1"/>
</dbReference>
<comment type="subcellular location">
    <subcellularLocation>
        <location evidence="13">Plastid</location>
        <location evidence="13">Chloroplast</location>
    </subcellularLocation>
</comment>
<evidence type="ECO:0000256" key="8">
    <source>
        <dbReference type="ARBA" id="ARBA00022723"/>
    </source>
</evidence>
<dbReference type="FunFam" id="4.10.860.120:FF:000007">
    <property type="entry name" value="DNA-directed RNA polymerase subunit gamma"/>
    <property type="match status" value="1"/>
</dbReference>
<organism evidence="16">
    <name type="scientific">Dianyuea turbinata</name>
    <dbReference type="NCBI Taxonomy" id="1839802"/>
    <lineage>
        <taxon>Eukaryota</taxon>
        <taxon>Viridiplantae</taxon>
        <taxon>Streptophyta</taxon>
        <taxon>Embryophyta</taxon>
        <taxon>Tracheophyta</taxon>
        <taxon>Spermatophyta</taxon>
        <taxon>Magnoliopsida</taxon>
        <taxon>eudicotyledons</taxon>
        <taxon>Gunneridae</taxon>
        <taxon>Pentapetalae</taxon>
        <taxon>rosids</taxon>
        <taxon>fabids</taxon>
        <taxon>Malpighiales</taxon>
        <taxon>Salicaceae</taxon>
        <taxon>Scyphostegioideae</taxon>
        <taxon>Dianyuea</taxon>
    </lineage>
</organism>
<dbReference type="Gene3D" id="1.10.40.90">
    <property type="match status" value="1"/>
</dbReference>
<keyword evidence="4 16" id="KW-0150">Chloroplast</keyword>
<dbReference type="GeneID" id="63653792"/>
<evidence type="ECO:0000256" key="13">
    <source>
        <dbReference type="HAMAP-Rule" id="MF_01323"/>
    </source>
</evidence>
<dbReference type="GO" id="GO:0003677">
    <property type="term" value="F:DNA binding"/>
    <property type="evidence" value="ECO:0007669"/>
    <property type="project" value="UniProtKB-UniRule"/>
</dbReference>
<dbReference type="AlphaFoldDB" id="A0A7S9H3H1"/>
<keyword evidence="10 13" id="KW-0460">Magnesium</keyword>
<dbReference type="InterPro" id="IPR045867">
    <property type="entry name" value="DNA-dir_RpoC_beta_prime"/>
</dbReference>
<comment type="catalytic activity">
    <reaction evidence="12 13 14">
        <text>RNA(n) + a ribonucleoside 5'-triphosphate = RNA(n+1) + diphosphate</text>
        <dbReference type="Rhea" id="RHEA:21248"/>
        <dbReference type="Rhea" id="RHEA-COMP:14527"/>
        <dbReference type="Rhea" id="RHEA-COMP:17342"/>
        <dbReference type="ChEBI" id="CHEBI:33019"/>
        <dbReference type="ChEBI" id="CHEBI:61557"/>
        <dbReference type="ChEBI" id="CHEBI:140395"/>
        <dbReference type="EC" id="2.7.7.6"/>
    </reaction>
</comment>
<dbReference type="InterPro" id="IPR034678">
    <property type="entry name" value="RNApol_RpoC1"/>
</dbReference>
<dbReference type="Gene3D" id="4.10.860.120">
    <property type="entry name" value="RNA polymerase II, clamp domain"/>
    <property type="match status" value="1"/>
</dbReference>
<evidence type="ECO:0000256" key="7">
    <source>
        <dbReference type="ARBA" id="ARBA00022695"/>
    </source>
</evidence>
<dbReference type="GO" id="GO:0008270">
    <property type="term" value="F:zinc ion binding"/>
    <property type="evidence" value="ECO:0007669"/>
    <property type="project" value="UniProtKB-UniRule"/>
</dbReference>